<sequence length="83" mass="8694">MKLLLSTVLFLAALLPVGAIPAKAAVKSDANSLLASEPDCPREDRDICLALNVHPRCVNGVFKNDIPASCSKCYCSGCSGRCA</sequence>
<feature type="chain" id="PRO_5046854034" evidence="1">
    <location>
        <begin position="20"/>
        <end position="83"/>
    </location>
</feature>
<feature type="signal peptide" evidence="1">
    <location>
        <begin position="1"/>
        <end position="19"/>
    </location>
</feature>
<keyword evidence="1" id="KW-0732">Signal</keyword>
<evidence type="ECO:0000313" key="2">
    <source>
        <dbReference type="EMBL" id="KAL1864161.1"/>
    </source>
</evidence>
<name>A0ABR3WKX4_9PEZI</name>
<evidence type="ECO:0000256" key="1">
    <source>
        <dbReference type="SAM" id="SignalP"/>
    </source>
</evidence>
<keyword evidence="3" id="KW-1185">Reference proteome</keyword>
<protein>
    <submittedName>
        <fullName evidence="2">Uncharacterized protein</fullName>
    </submittedName>
</protein>
<reference evidence="2 3" key="1">
    <citation type="journal article" date="2024" name="Commun. Biol.">
        <title>Comparative genomic analysis of thermophilic fungi reveals convergent evolutionary adaptations and gene losses.</title>
        <authorList>
            <person name="Steindorff A.S."/>
            <person name="Aguilar-Pontes M.V."/>
            <person name="Robinson A.J."/>
            <person name="Andreopoulos B."/>
            <person name="LaButti K."/>
            <person name="Kuo A."/>
            <person name="Mondo S."/>
            <person name="Riley R."/>
            <person name="Otillar R."/>
            <person name="Haridas S."/>
            <person name="Lipzen A."/>
            <person name="Grimwood J."/>
            <person name="Schmutz J."/>
            <person name="Clum A."/>
            <person name="Reid I.D."/>
            <person name="Moisan M.C."/>
            <person name="Butler G."/>
            <person name="Nguyen T.T.M."/>
            <person name="Dewar K."/>
            <person name="Conant G."/>
            <person name="Drula E."/>
            <person name="Henrissat B."/>
            <person name="Hansel C."/>
            <person name="Singer S."/>
            <person name="Hutchinson M.I."/>
            <person name="de Vries R.P."/>
            <person name="Natvig D.O."/>
            <person name="Powell A.J."/>
            <person name="Tsang A."/>
            <person name="Grigoriev I.V."/>
        </authorList>
    </citation>
    <scope>NUCLEOTIDE SEQUENCE [LARGE SCALE GENOMIC DNA]</scope>
    <source>
        <strain evidence="2 3">ATCC 24622</strain>
    </source>
</reference>
<proteinExistence type="predicted"/>
<dbReference type="EMBL" id="JAZHXJ010000345">
    <property type="protein sequence ID" value="KAL1864161.1"/>
    <property type="molecule type" value="Genomic_DNA"/>
</dbReference>
<accession>A0ABR3WKX4</accession>
<evidence type="ECO:0000313" key="3">
    <source>
        <dbReference type="Proteomes" id="UP001586593"/>
    </source>
</evidence>
<comment type="caution">
    <text evidence="2">The sequence shown here is derived from an EMBL/GenBank/DDBJ whole genome shotgun (WGS) entry which is preliminary data.</text>
</comment>
<organism evidence="2 3">
    <name type="scientific">Phialemonium thermophilum</name>
    <dbReference type="NCBI Taxonomy" id="223376"/>
    <lineage>
        <taxon>Eukaryota</taxon>
        <taxon>Fungi</taxon>
        <taxon>Dikarya</taxon>
        <taxon>Ascomycota</taxon>
        <taxon>Pezizomycotina</taxon>
        <taxon>Sordariomycetes</taxon>
        <taxon>Sordariomycetidae</taxon>
        <taxon>Cephalothecales</taxon>
        <taxon>Cephalothecaceae</taxon>
        <taxon>Phialemonium</taxon>
    </lineage>
</organism>
<dbReference type="Proteomes" id="UP001586593">
    <property type="component" value="Unassembled WGS sequence"/>
</dbReference>
<gene>
    <name evidence="2" type="ORF">VTK73DRAFT_6139</name>
</gene>